<sequence>MADENYHSAETLALLNGPCGLRTDIPEPKRKRRWQWSKRGEKQRRPVTANRRQVREERGKRLQLTRSGLSERSFAHVCETGGSLVTVGKRYPLRKVVRKLGLVIRKLFRMDTPRGLQSASVALSLAYLARAWFANLWTEFHRPTRPSLLRFLTALKTHQISHTSPSTRKTNISTDGDESLPPLVCVLNRSGELLFNRSVAKDAAVVTRATSWHGRRRHLAIEACCGSADLADELTGRYGLTVQMVHPGYATRMQRSPKKTDWGDAHLLADLTRINYLPRDVKLCIRGIRLECIDANAWTNALLLRIASTDLAPSDRWLMVDNLKKLTSLRRRSKEVADYIVDRVEDDPIFVRLMTFQGVDLVTAPTMRAEIGDFTRFDTGKQLARFCSVTLRNTSSGTRQADFDLIRVGAPELRQETQECGDCGGHQPLDAVTASSSTKGPGDLDFGSTRGGRPHYRIGLIGVEFDTMAMTGEHQVKRFSESGGEVSSKQPAASRLVNG</sequence>
<feature type="region of interest" description="Disordered" evidence="1">
    <location>
        <begin position="20"/>
        <end position="59"/>
    </location>
</feature>
<comment type="caution">
    <text evidence="3">The sequence shown here is derived from an EMBL/GenBank/DDBJ whole genome shotgun (WGS) entry which is preliminary data.</text>
</comment>
<evidence type="ECO:0000259" key="2">
    <source>
        <dbReference type="Pfam" id="PF02371"/>
    </source>
</evidence>
<dbReference type="InterPro" id="IPR047650">
    <property type="entry name" value="Transpos_IS110"/>
</dbReference>
<dbReference type="Proteomes" id="UP001152797">
    <property type="component" value="Unassembled WGS sequence"/>
</dbReference>
<dbReference type="GO" id="GO:0006313">
    <property type="term" value="P:DNA transposition"/>
    <property type="evidence" value="ECO:0007669"/>
    <property type="project" value="InterPro"/>
</dbReference>
<feature type="region of interest" description="Disordered" evidence="1">
    <location>
        <begin position="478"/>
        <end position="499"/>
    </location>
</feature>
<dbReference type="GO" id="GO:0004803">
    <property type="term" value="F:transposase activity"/>
    <property type="evidence" value="ECO:0007669"/>
    <property type="project" value="InterPro"/>
</dbReference>
<keyword evidence="5" id="KW-1185">Reference proteome</keyword>
<evidence type="ECO:0000313" key="3">
    <source>
        <dbReference type="EMBL" id="CAI3972214.1"/>
    </source>
</evidence>
<dbReference type="PANTHER" id="PTHR33055">
    <property type="entry name" value="TRANSPOSASE FOR INSERTION SEQUENCE ELEMENT IS1111A"/>
    <property type="match status" value="1"/>
</dbReference>
<feature type="domain" description="Transposase IS116/IS110/IS902 C-terminal" evidence="2">
    <location>
        <begin position="352"/>
        <end position="415"/>
    </location>
</feature>
<proteinExistence type="predicted"/>
<feature type="region of interest" description="Disordered" evidence="1">
    <location>
        <begin position="432"/>
        <end position="451"/>
    </location>
</feature>
<reference evidence="4 5" key="2">
    <citation type="submission" date="2024-05" db="EMBL/GenBank/DDBJ databases">
        <authorList>
            <person name="Chen Y."/>
            <person name="Shah S."/>
            <person name="Dougan E. K."/>
            <person name="Thang M."/>
            <person name="Chan C."/>
        </authorList>
    </citation>
    <scope>NUCLEOTIDE SEQUENCE [LARGE SCALE GENOMIC DNA]</scope>
</reference>
<dbReference type="InterPro" id="IPR003346">
    <property type="entry name" value="Transposase_20"/>
</dbReference>
<dbReference type="GO" id="GO:0003677">
    <property type="term" value="F:DNA binding"/>
    <property type="evidence" value="ECO:0007669"/>
    <property type="project" value="InterPro"/>
</dbReference>
<dbReference type="EMBL" id="CAMXCT010000001">
    <property type="protein sequence ID" value="CAI3972214.1"/>
    <property type="molecule type" value="Genomic_DNA"/>
</dbReference>
<dbReference type="AlphaFoldDB" id="A0A9P1FCY2"/>
<evidence type="ECO:0000256" key="1">
    <source>
        <dbReference type="SAM" id="MobiDB-lite"/>
    </source>
</evidence>
<gene>
    <name evidence="3" type="ORF">C1SCF055_LOCUS804</name>
</gene>
<reference evidence="3" key="1">
    <citation type="submission" date="2022-10" db="EMBL/GenBank/DDBJ databases">
        <authorList>
            <person name="Chen Y."/>
            <person name="Dougan E. K."/>
            <person name="Chan C."/>
            <person name="Rhodes N."/>
            <person name="Thang M."/>
        </authorList>
    </citation>
    <scope>NUCLEOTIDE SEQUENCE</scope>
</reference>
<dbReference type="Pfam" id="PF02371">
    <property type="entry name" value="Transposase_20"/>
    <property type="match status" value="1"/>
</dbReference>
<dbReference type="EMBL" id="CAMXCT020000001">
    <property type="protein sequence ID" value="CAL1125589.1"/>
    <property type="molecule type" value="Genomic_DNA"/>
</dbReference>
<evidence type="ECO:0000313" key="4">
    <source>
        <dbReference type="EMBL" id="CAL4759526.1"/>
    </source>
</evidence>
<accession>A0A9P1FCY2</accession>
<organism evidence="3">
    <name type="scientific">Cladocopium goreaui</name>
    <dbReference type="NCBI Taxonomy" id="2562237"/>
    <lineage>
        <taxon>Eukaryota</taxon>
        <taxon>Sar</taxon>
        <taxon>Alveolata</taxon>
        <taxon>Dinophyceae</taxon>
        <taxon>Suessiales</taxon>
        <taxon>Symbiodiniaceae</taxon>
        <taxon>Cladocopium</taxon>
    </lineage>
</organism>
<dbReference type="EMBL" id="CAMXCT030000001">
    <property type="protein sequence ID" value="CAL4759526.1"/>
    <property type="molecule type" value="Genomic_DNA"/>
</dbReference>
<name>A0A9P1FCY2_9DINO</name>
<protein>
    <recommendedName>
        <fullName evidence="2">Transposase IS116/IS110/IS902 C-terminal domain-containing protein</fullName>
    </recommendedName>
</protein>
<evidence type="ECO:0000313" key="5">
    <source>
        <dbReference type="Proteomes" id="UP001152797"/>
    </source>
</evidence>